<organism evidence="1 2">
    <name type="scientific">Elysia crispata</name>
    <name type="common">lettuce slug</name>
    <dbReference type="NCBI Taxonomy" id="231223"/>
    <lineage>
        <taxon>Eukaryota</taxon>
        <taxon>Metazoa</taxon>
        <taxon>Spiralia</taxon>
        <taxon>Lophotrochozoa</taxon>
        <taxon>Mollusca</taxon>
        <taxon>Gastropoda</taxon>
        <taxon>Heterobranchia</taxon>
        <taxon>Euthyneura</taxon>
        <taxon>Panpulmonata</taxon>
        <taxon>Sacoglossa</taxon>
        <taxon>Placobranchoidea</taxon>
        <taxon>Plakobranchidae</taxon>
        <taxon>Elysia</taxon>
    </lineage>
</organism>
<reference evidence="1" key="1">
    <citation type="journal article" date="2023" name="G3 (Bethesda)">
        <title>A reference genome for the long-term kleptoplast-retaining sea slug Elysia crispata morphotype clarki.</title>
        <authorList>
            <person name="Eastman K.E."/>
            <person name="Pendleton A.L."/>
            <person name="Shaikh M.A."/>
            <person name="Suttiyut T."/>
            <person name="Ogas R."/>
            <person name="Tomko P."/>
            <person name="Gavelis G."/>
            <person name="Widhalm J.R."/>
            <person name="Wisecaver J.H."/>
        </authorList>
    </citation>
    <scope>NUCLEOTIDE SEQUENCE</scope>
    <source>
        <strain evidence="1">ECLA1</strain>
    </source>
</reference>
<sequence>MDAYRSSVLAEVKLMTQALQLVLLEFVSTMNGSGIECACDIVGVGVLELSKRITMQAVLSIFRYLKGAKRCARLKRHLPIRGRSKGTKICMFTLLAFG</sequence>
<gene>
    <name evidence="1" type="ORF">RRG08_020535</name>
</gene>
<dbReference type="EMBL" id="JAWDGP010004504">
    <property type="protein sequence ID" value="KAK3763736.1"/>
    <property type="molecule type" value="Genomic_DNA"/>
</dbReference>
<proteinExistence type="predicted"/>
<keyword evidence="2" id="KW-1185">Reference proteome</keyword>
<protein>
    <submittedName>
        <fullName evidence="1">Uncharacterized protein</fullName>
    </submittedName>
</protein>
<evidence type="ECO:0000313" key="1">
    <source>
        <dbReference type="EMBL" id="KAK3763736.1"/>
    </source>
</evidence>
<dbReference type="Proteomes" id="UP001283361">
    <property type="component" value="Unassembled WGS sequence"/>
</dbReference>
<dbReference type="AlphaFoldDB" id="A0AAE0Z805"/>
<evidence type="ECO:0000313" key="2">
    <source>
        <dbReference type="Proteomes" id="UP001283361"/>
    </source>
</evidence>
<accession>A0AAE0Z805</accession>
<comment type="caution">
    <text evidence="1">The sequence shown here is derived from an EMBL/GenBank/DDBJ whole genome shotgun (WGS) entry which is preliminary data.</text>
</comment>
<name>A0AAE0Z805_9GAST</name>